<name>A0ABX3FPG4_9VIBR</name>
<proteinExistence type="predicted"/>
<dbReference type="InterPro" id="IPR000715">
    <property type="entry name" value="Glycosyl_transferase_4"/>
</dbReference>
<feature type="transmembrane region" description="Helical" evidence="7">
    <location>
        <begin position="46"/>
        <end position="64"/>
    </location>
</feature>
<evidence type="ECO:0000256" key="5">
    <source>
        <dbReference type="ARBA" id="ARBA00022989"/>
    </source>
</evidence>
<feature type="transmembrane region" description="Helical" evidence="7">
    <location>
        <begin position="317"/>
        <end position="339"/>
    </location>
</feature>
<evidence type="ECO:0000256" key="2">
    <source>
        <dbReference type="ARBA" id="ARBA00022475"/>
    </source>
</evidence>
<comment type="subcellular location">
    <subcellularLocation>
        <location evidence="1">Cell membrane</location>
        <topology evidence="1">Multi-pass membrane protein</topology>
    </subcellularLocation>
</comment>
<protein>
    <recommendedName>
        <fullName evidence="10">Undecaprenyl-phosphate alpha-N-acetylglucosaminyl 1-phosphate transferase</fullName>
    </recommendedName>
</protein>
<keyword evidence="2" id="KW-1003">Cell membrane</keyword>
<accession>A0ABX3FPG4</accession>
<dbReference type="Proteomes" id="UP000186039">
    <property type="component" value="Unassembled WGS sequence"/>
</dbReference>
<feature type="transmembrane region" description="Helical" evidence="7">
    <location>
        <begin position="286"/>
        <end position="311"/>
    </location>
</feature>
<reference evidence="8 9" key="1">
    <citation type="submission" date="2016-09" db="EMBL/GenBank/DDBJ databases">
        <title>Genomic Taxonomy of the Vibrionaceae.</title>
        <authorList>
            <person name="Gonzalez-Castillo A."/>
            <person name="Gomez-Gil B."/>
            <person name="Enciso-Ibarra K."/>
        </authorList>
    </citation>
    <scope>NUCLEOTIDE SEQUENCE [LARGE SCALE GENOMIC DNA]</scope>
    <source>
        <strain evidence="8 9">CAIM 1902</strain>
    </source>
</reference>
<dbReference type="CDD" id="cd06853">
    <property type="entry name" value="GT_WecA_like"/>
    <property type="match status" value="1"/>
</dbReference>
<dbReference type="PANTHER" id="PTHR22926">
    <property type="entry name" value="PHOSPHO-N-ACETYLMURAMOYL-PENTAPEPTIDE-TRANSFERASE"/>
    <property type="match status" value="1"/>
</dbReference>
<evidence type="ECO:0000256" key="6">
    <source>
        <dbReference type="ARBA" id="ARBA00023136"/>
    </source>
</evidence>
<evidence type="ECO:0000256" key="3">
    <source>
        <dbReference type="ARBA" id="ARBA00022679"/>
    </source>
</evidence>
<feature type="transmembrane region" description="Helical" evidence="7">
    <location>
        <begin position="129"/>
        <end position="151"/>
    </location>
</feature>
<evidence type="ECO:0008006" key="10">
    <source>
        <dbReference type="Google" id="ProtNLM"/>
    </source>
</evidence>
<keyword evidence="3" id="KW-0808">Transferase</keyword>
<organism evidence="8 9">
    <name type="scientific">Vibrio panuliri</name>
    <dbReference type="NCBI Taxonomy" id="1381081"/>
    <lineage>
        <taxon>Bacteria</taxon>
        <taxon>Pseudomonadati</taxon>
        <taxon>Pseudomonadota</taxon>
        <taxon>Gammaproteobacteria</taxon>
        <taxon>Vibrionales</taxon>
        <taxon>Vibrionaceae</taxon>
        <taxon>Vibrio</taxon>
    </lineage>
</organism>
<sequence length="357" mass="39618">MQTGFLFLVIFATALVSLLILTRVAKIYNWLDSPSQRKVHQGDVPLVGGLSILFGVIALVLTQPEVLDKQYQFICLAVGFLAIGFFDDKYSLSVKLRLILLLVLSVWVGGVEEVALFYLGNLFGNGDIFLSQIFILLFTVAAIIGCVTAFNMIDGLDGLLGVLSSVTFLSLFIVFHLAELEKYALFCAGFIIAMLPYIAFNVFSKARHRVFMGDAGSAFVGFIIIWLLLFLTQPKSMTDYPFGVIKPIYVLWFIAIPFMDMMLVIIKRGMRRQSLTSADRTHIHHLLLECGLSANKILLLLSGTALCLASVGLWCHFYAINQFACLVVFSLTFLCYAIANLSLEKQISQGKIEMGIC</sequence>
<evidence type="ECO:0000256" key="7">
    <source>
        <dbReference type="SAM" id="Phobius"/>
    </source>
</evidence>
<evidence type="ECO:0000256" key="1">
    <source>
        <dbReference type="ARBA" id="ARBA00004651"/>
    </source>
</evidence>
<keyword evidence="5 7" id="KW-1133">Transmembrane helix</keyword>
<feature type="transmembrane region" description="Helical" evidence="7">
    <location>
        <begin position="210"/>
        <end position="229"/>
    </location>
</feature>
<dbReference type="PANTHER" id="PTHR22926:SF3">
    <property type="entry name" value="UNDECAPRENYL-PHOSPHATE ALPHA-N-ACETYLGLUCOSAMINYL 1-PHOSPHATE TRANSFERASE"/>
    <property type="match status" value="1"/>
</dbReference>
<feature type="transmembrane region" description="Helical" evidence="7">
    <location>
        <begin position="158"/>
        <end position="177"/>
    </location>
</feature>
<feature type="transmembrane region" description="Helical" evidence="7">
    <location>
        <begin position="249"/>
        <end position="266"/>
    </location>
</feature>
<keyword evidence="4 7" id="KW-0812">Transmembrane</keyword>
<keyword evidence="6 7" id="KW-0472">Membrane</keyword>
<evidence type="ECO:0000313" key="9">
    <source>
        <dbReference type="Proteomes" id="UP000186039"/>
    </source>
</evidence>
<gene>
    <name evidence="8" type="ORF">BIY20_20675</name>
</gene>
<feature type="transmembrane region" description="Helical" evidence="7">
    <location>
        <begin position="183"/>
        <end position="203"/>
    </location>
</feature>
<dbReference type="Pfam" id="PF00953">
    <property type="entry name" value="Glycos_transf_4"/>
    <property type="match status" value="1"/>
</dbReference>
<comment type="caution">
    <text evidence="8">The sequence shown here is derived from an EMBL/GenBank/DDBJ whole genome shotgun (WGS) entry which is preliminary data.</text>
</comment>
<evidence type="ECO:0000256" key="4">
    <source>
        <dbReference type="ARBA" id="ARBA00022692"/>
    </source>
</evidence>
<feature type="transmembrane region" description="Helical" evidence="7">
    <location>
        <begin position="98"/>
        <end position="123"/>
    </location>
</feature>
<evidence type="ECO:0000313" key="8">
    <source>
        <dbReference type="EMBL" id="OLQ95817.1"/>
    </source>
</evidence>
<keyword evidence="9" id="KW-1185">Reference proteome</keyword>
<feature type="transmembrane region" description="Helical" evidence="7">
    <location>
        <begin position="6"/>
        <end position="25"/>
    </location>
</feature>
<dbReference type="EMBL" id="MJMH01000057">
    <property type="protein sequence ID" value="OLQ95817.1"/>
    <property type="molecule type" value="Genomic_DNA"/>
</dbReference>